<feature type="domain" description="DUF2089" evidence="2">
    <location>
        <begin position="23"/>
        <end position="54"/>
    </location>
</feature>
<evidence type="ECO:0000313" key="3">
    <source>
        <dbReference type="EMBL" id="GAA3639910.1"/>
    </source>
</evidence>
<dbReference type="InterPro" id="IPR053957">
    <property type="entry name" value="DUF2089_Zn_ribbon"/>
</dbReference>
<evidence type="ECO:0000259" key="2">
    <source>
        <dbReference type="Pfam" id="PF22747"/>
    </source>
</evidence>
<dbReference type="RefSeq" id="WP_344809422.1">
    <property type="nucleotide sequence ID" value="NZ_BAABAB010000050.1"/>
</dbReference>
<sequence>MSQRTLGPNSYEGQHEHRAPSDCPVCGEHLSVTRLGCTSCGTELAGMFAACPFCSLGSAELDLLRVFLTSRGNLREVEKHLGVSYPTARQRFGEVLVRLGLAEEPGPSAPAAAPPASAPKTRDQILAEVAAGRLSPAEAQRLLSAG</sequence>
<feature type="domain" description="DUF2089" evidence="1">
    <location>
        <begin position="59"/>
        <end position="101"/>
    </location>
</feature>
<name>A0ABP7AUI1_9ACTN</name>
<organism evidence="3 4">
    <name type="scientific">Microlunatus ginsengisoli</name>
    <dbReference type="NCBI Taxonomy" id="363863"/>
    <lineage>
        <taxon>Bacteria</taxon>
        <taxon>Bacillati</taxon>
        <taxon>Actinomycetota</taxon>
        <taxon>Actinomycetes</taxon>
        <taxon>Propionibacteriales</taxon>
        <taxon>Propionibacteriaceae</taxon>
        <taxon>Microlunatus</taxon>
    </lineage>
</organism>
<comment type="caution">
    <text evidence="3">The sequence shown here is derived from an EMBL/GenBank/DDBJ whole genome shotgun (WGS) entry which is preliminary data.</text>
</comment>
<evidence type="ECO:0000313" key="4">
    <source>
        <dbReference type="Proteomes" id="UP001501490"/>
    </source>
</evidence>
<accession>A0ABP7AUI1</accession>
<proteinExistence type="predicted"/>
<dbReference type="InterPro" id="IPR018658">
    <property type="entry name" value="DUF2089"/>
</dbReference>
<dbReference type="Pfam" id="PF09862">
    <property type="entry name" value="DUF2089"/>
    <property type="match status" value="1"/>
</dbReference>
<reference evidence="4" key="1">
    <citation type="journal article" date="2019" name="Int. J. Syst. Evol. Microbiol.">
        <title>The Global Catalogue of Microorganisms (GCM) 10K type strain sequencing project: providing services to taxonomists for standard genome sequencing and annotation.</title>
        <authorList>
            <consortium name="The Broad Institute Genomics Platform"/>
            <consortium name="The Broad Institute Genome Sequencing Center for Infectious Disease"/>
            <person name="Wu L."/>
            <person name="Ma J."/>
        </authorList>
    </citation>
    <scope>NUCLEOTIDE SEQUENCE [LARGE SCALE GENOMIC DNA]</scope>
    <source>
        <strain evidence="4">JCM 16929</strain>
    </source>
</reference>
<dbReference type="Pfam" id="PF22747">
    <property type="entry name" value="Zn_ribbon_DUF2089"/>
    <property type="match status" value="1"/>
</dbReference>
<evidence type="ECO:0000259" key="1">
    <source>
        <dbReference type="Pfam" id="PF09862"/>
    </source>
</evidence>
<gene>
    <name evidence="3" type="ORF">GCM10022236_48080</name>
</gene>
<dbReference type="EMBL" id="BAABAB010000050">
    <property type="protein sequence ID" value="GAA3639910.1"/>
    <property type="molecule type" value="Genomic_DNA"/>
</dbReference>
<keyword evidence="4" id="KW-1185">Reference proteome</keyword>
<evidence type="ECO:0008006" key="5">
    <source>
        <dbReference type="Google" id="ProtNLM"/>
    </source>
</evidence>
<dbReference type="Proteomes" id="UP001501490">
    <property type="component" value="Unassembled WGS sequence"/>
</dbReference>
<protein>
    <recommendedName>
        <fullName evidence="5">DUF2089 domain-containing protein</fullName>
    </recommendedName>
</protein>